<dbReference type="InterPro" id="IPR045760">
    <property type="entry name" value="DAP_DH_C"/>
</dbReference>
<evidence type="ECO:0000259" key="1">
    <source>
        <dbReference type="Pfam" id="PF19328"/>
    </source>
</evidence>
<evidence type="ECO:0000313" key="3">
    <source>
        <dbReference type="EMBL" id="CAB5066408.1"/>
    </source>
</evidence>
<feature type="domain" description="2,4-diaminopentanoate dehydrogenase C-terminal" evidence="1">
    <location>
        <begin position="150"/>
        <end position="341"/>
    </location>
</feature>
<name>A0A6J7QBP5_9ZZZZ</name>
<dbReference type="CDD" id="cd24146">
    <property type="entry name" value="nat-AmDH_N_like"/>
    <property type="match status" value="1"/>
</dbReference>
<dbReference type="AlphaFoldDB" id="A0A6J7QBP5"/>
<evidence type="ECO:0000313" key="2">
    <source>
        <dbReference type="EMBL" id="CAB5013659.1"/>
    </source>
</evidence>
<dbReference type="Pfam" id="PF19328">
    <property type="entry name" value="DAP_DH_C"/>
    <property type="match status" value="1"/>
</dbReference>
<protein>
    <submittedName>
        <fullName evidence="2">Unannotated protein</fullName>
    </submittedName>
</protein>
<accession>A0A6J7QBP5</accession>
<organism evidence="2">
    <name type="scientific">freshwater metagenome</name>
    <dbReference type="NCBI Taxonomy" id="449393"/>
    <lineage>
        <taxon>unclassified sequences</taxon>
        <taxon>metagenomes</taxon>
        <taxon>ecological metagenomes</taxon>
    </lineage>
</organism>
<proteinExistence type="predicted"/>
<dbReference type="SUPFAM" id="SSF51735">
    <property type="entry name" value="NAD(P)-binding Rossmann-fold domains"/>
    <property type="match status" value="1"/>
</dbReference>
<reference evidence="2" key="1">
    <citation type="submission" date="2020-05" db="EMBL/GenBank/DDBJ databases">
        <authorList>
            <person name="Chiriac C."/>
            <person name="Salcher M."/>
            <person name="Ghai R."/>
            <person name="Kavagutti S V."/>
        </authorList>
    </citation>
    <scope>NUCLEOTIDE SEQUENCE</scope>
</reference>
<sequence>MSISVIQWGTGNVGQAALRSVLEHSNYELAGCYVSSPSKVGVDAADFVGLPACGVKATSDISEILKLKADVVLHMPLSGAQVNEDPTKDTKDICALLRSGKNVITTVGYVYPKAYGADVLRELEDACAVGGVSLHGTGVNPGFMAELVPLIFTSHSQSIKSVLVREHSDFSFYASPQIIFDVMGFSLTPDAYEEHTARYRKWLSGLFEESVLMMADGLGLELDELTVESEIELAKEDLTIAAGLVPQGTVAAQRWEWCGVAYGRDVIRLEAIYKVHKSVAPQWQSPAWVCTIEGTPRLHFEADKWTTNGLVGTAMRAFHAIPAVVNAPAGVRTFLDLPLVAGANVVQQ</sequence>
<dbReference type="EMBL" id="CAFBQU010000032">
    <property type="protein sequence ID" value="CAB5066408.1"/>
    <property type="molecule type" value="Genomic_DNA"/>
</dbReference>
<gene>
    <name evidence="2" type="ORF">UFOPK4098_00441</name>
    <name evidence="3" type="ORF">UFOPK4347_01180</name>
</gene>
<dbReference type="EMBL" id="CAFBPN010000013">
    <property type="protein sequence ID" value="CAB5013659.1"/>
    <property type="molecule type" value="Genomic_DNA"/>
</dbReference>
<dbReference type="Gene3D" id="3.40.50.720">
    <property type="entry name" value="NAD(P)-binding Rossmann-like Domain"/>
    <property type="match status" value="1"/>
</dbReference>
<dbReference type="InterPro" id="IPR036291">
    <property type="entry name" value="NAD(P)-bd_dom_sf"/>
</dbReference>